<accession>A0ABN1YWM1</accession>
<name>A0ABN1YWM1_9MICO</name>
<feature type="transmembrane region" description="Helical" evidence="1">
    <location>
        <begin position="53"/>
        <end position="76"/>
    </location>
</feature>
<dbReference type="Proteomes" id="UP001501266">
    <property type="component" value="Unassembled WGS sequence"/>
</dbReference>
<keyword evidence="1" id="KW-1133">Transmembrane helix</keyword>
<keyword evidence="3" id="KW-1185">Reference proteome</keyword>
<protein>
    <recommendedName>
        <fullName evidence="4">DUF2834 domain-containing protein</fullName>
    </recommendedName>
</protein>
<feature type="transmembrane region" description="Helical" evidence="1">
    <location>
        <begin position="88"/>
        <end position="109"/>
    </location>
</feature>
<evidence type="ECO:0008006" key="4">
    <source>
        <dbReference type="Google" id="ProtNLM"/>
    </source>
</evidence>
<comment type="caution">
    <text evidence="2">The sequence shown here is derived from an EMBL/GenBank/DDBJ whole genome shotgun (WGS) entry which is preliminary data.</text>
</comment>
<proteinExistence type="predicted"/>
<dbReference type="RefSeq" id="WP_343920010.1">
    <property type="nucleotide sequence ID" value="NZ_BAAAKK010000005.1"/>
</dbReference>
<evidence type="ECO:0000313" key="3">
    <source>
        <dbReference type="Proteomes" id="UP001501266"/>
    </source>
</evidence>
<dbReference type="EMBL" id="BAAAKK010000005">
    <property type="protein sequence ID" value="GAA1424291.1"/>
    <property type="molecule type" value="Genomic_DNA"/>
</dbReference>
<dbReference type="InterPro" id="IPR021362">
    <property type="entry name" value="DUF2834"/>
</dbReference>
<evidence type="ECO:0000256" key="1">
    <source>
        <dbReference type="SAM" id="Phobius"/>
    </source>
</evidence>
<dbReference type="Pfam" id="PF11196">
    <property type="entry name" value="DUF2834"/>
    <property type="match status" value="1"/>
</dbReference>
<organism evidence="2 3">
    <name type="scientific">Agrococcus citreus</name>
    <dbReference type="NCBI Taxonomy" id="84643"/>
    <lineage>
        <taxon>Bacteria</taxon>
        <taxon>Bacillati</taxon>
        <taxon>Actinomycetota</taxon>
        <taxon>Actinomycetes</taxon>
        <taxon>Micrococcales</taxon>
        <taxon>Microbacteriaceae</taxon>
        <taxon>Agrococcus</taxon>
    </lineage>
</organism>
<keyword evidence="1" id="KW-0472">Membrane</keyword>
<reference evidence="2 3" key="1">
    <citation type="journal article" date="2019" name="Int. J. Syst. Evol. Microbiol.">
        <title>The Global Catalogue of Microorganisms (GCM) 10K type strain sequencing project: providing services to taxonomists for standard genome sequencing and annotation.</title>
        <authorList>
            <consortium name="The Broad Institute Genomics Platform"/>
            <consortium name="The Broad Institute Genome Sequencing Center for Infectious Disease"/>
            <person name="Wu L."/>
            <person name="Ma J."/>
        </authorList>
    </citation>
    <scope>NUCLEOTIDE SEQUENCE [LARGE SCALE GENOMIC DNA]</scope>
    <source>
        <strain evidence="2 3">JCM 12398</strain>
    </source>
</reference>
<feature type="transmembrane region" description="Helical" evidence="1">
    <location>
        <begin position="15"/>
        <end position="41"/>
    </location>
</feature>
<keyword evidence="1" id="KW-0812">Transmembrane</keyword>
<evidence type="ECO:0000313" key="2">
    <source>
        <dbReference type="EMBL" id="GAA1424291.1"/>
    </source>
</evidence>
<sequence length="126" mass="13475">MAEVREQGEAAPRSLALAIVWFVLAGVGLVGTWWFNVAFVLDSGGANYFGAWFANAATASASIDLLVVAVAAAIFMIVEGTRLGWAKWVWVLVALSAVTAIACTFPLFLGMREVALRRRAGQKTVE</sequence>
<gene>
    <name evidence="2" type="ORF">GCM10009640_20180</name>
</gene>